<comment type="caution">
    <text evidence="2">The sequence shown here is derived from an EMBL/GenBank/DDBJ whole genome shotgun (WGS) entry which is preliminary data.</text>
</comment>
<gene>
    <name evidence="2" type="ORF">TNIN_369801</name>
</gene>
<organism evidence="2 3">
    <name type="scientific">Trichonephila inaurata madagascariensis</name>
    <dbReference type="NCBI Taxonomy" id="2747483"/>
    <lineage>
        <taxon>Eukaryota</taxon>
        <taxon>Metazoa</taxon>
        <taxon>Ecdysozoa</taxon>
        <taxon>Arthropoda</taxon>
        <taxon>Chelicerata</taxon>
        <taxon>Arachnida</taxon>
        <taxon>Araneae</taxon>
        <taxon>Araneomorphae</taxon>
        <taxon>Entelegynae</taxon>
        <taxon>Araneoidea</taxon>
        <taxon>Nephilidae</taxon>
        <taxon>Trichonephila</taxon>
        <taxon>Trichonephila inaurata</taxon>
    </lineage>
</organism>
<feature type="region of interest" description="Disordered" evidence="1">
    <location>
        <begin position="67"/>
        <end position="86"/>
    </location>
</feature>
<dbReference type="EMBL" id="BMAV01027940">
    <property type="protein sequence ID" value="GFS63670.1"/>
    <property type="molecule type" value="Genomic_DNA"/>
</dbReference>
<reference evidence="2" key="1">
    <citation type="submission" date="2020-08" db="EMBL/GenBank/DDBJ databases">
        <title>Multicomponent nature underlies the extraordinary mechanical properties of spider dragline silk.</title>
        <authorList>
            <person name="Kono N."/>
            <person name="Nakamura H."/>
            <person name="Mori M."/>
            <person name="Yoshida Y."/>
            <person name="Ohtoshi R."/>
            <person name="Malay A.D."/>
            <person name="Moran D.A.P."/>
            <person name="Tomita M."/>
            <person name="Numata K."/>
            <person name="Arakawa K."/>
        </authorList>
    </citation>
    <scope>NUCLEOTIDE SEQUENCE</scope>
</reference>
<protein>
    <submittedName>
        <fullName evidence="2">Uncharacterized protein</fullName>
    </submittedName>
</protein>
<keyword evidence="3" id="KW-1185">Reference proteome</keyword>
<evidence type="ECO:0000313" key="2">
    <source>
        <dbReference type="EMBL" id="GFS63670.1"/>
    </source>
</evidence>
<dbReference type="Proteomes" id="UP000886998">
    <property type="component" value="Unassembled WGS sequence"/>
</dbReference>
<name>A0A8X6K422_9ARAC</name>
<evidence type="ECO:0000313" key="3">
    <source>
        <dbReference type="Proteomes" id="UP000886998"/>
    </source>
</evidence>
<sequence length="86" mass="10306">MEKNRLRKRCLETRYPPLKTAMNKFQREIRKDLVNIKQREWDATLVESNSTDASLYKMHCQIKQKTCRISPSSRLPRPGLRDERES</sequence>
<accession>A0A8X6K422</accession>
<dbReference type="AlphaFoldDB" id="A0A8X6K422"/>
<proteinExistence type="predicted"/>
<evidence type="ECO:0000256" key="1">
    <source>
        <dbReference type="SAM" id="MobiDB-lite"/>
    </source>
</evidence>